<comment type="caution">
    <text evidence="3">The sequence shown here is derived from an EMBL/GenBank/DDBJ whole genome shotgun (WGS) entry which is preliminary data.</text>
</comment>
<dbReference type="InterPro" id="IPR041685">
    <property type="entry name" value="AAA_GajA/Old/RecF-like"/>
</dbReference>
<evidence type="ECO:0000259" key="1">
    <source>
        <dbReference type="Pfam" id="PF13175"/>
    </source>
</evidence>
<evidence type="ECO:0000313" key="4">
    <source>
        <dbReference type="Proteomes" id="UP000618931"/>
    </source>
</evidence>
<dbReference type="InterPro" id="IPR027417">
    <property type="entry name" value="P-loop_NTPase"/>
</dbReference>
<protein>
    <submittedName>
        <fullName evidence="3">AAA family ATPase</fullName>
    </submittedName>
</protein>
<accession>A0ABS0HXX3</accession>
<dbReference type="PANTHER" id="PTHR43581">
    <property type="entry name" value="ATP/GTP PHOSPHATASE"/>
    <property type="match status" value="1"/>
</dbReference>
<organism evidence="3 4">
    <name type="scientific">Hymenobacter ruricola</name>
    <dbReference type="NCBI Taxonomy" id="2791023"/>
    <lineage>
        <taxon>Bacteria</taxon>
        <taxon>Pseudomonadati</taxon>
        <taxon>Bacteroidota</taxon>
        <taxon>Cytophagia</taxon>
        <taxon>Cytophagales</taxon>
        <taxon>Hymenobacteraceae</taxon>
        <taxon>Hymenobacter</taxon>
    </lineage>
</organism>
<evidence type="ECO:0000313" key="3">
    <source>
        <dbReference type="EMBL" id="MBF9219484.1"/>
    </source>
</evidence>
<name>A0ABS0HXX3_9BACT</name>
<dbReference type="Gene3D" id="3.40.50.300">
    <property type="entry name" value="P-loop containing nucleotide triphosphate hydrolases"/>
    <property type="match status" value="2"/>
</dbReference>
<feature type="domain" description="Endonuclease GajA/Old nuclease/RecF-like AAA" evidence="1">
    <location>
        <begin position="5"/>
        <end position="47"/>
    </location>
</feature>
<dbReference type="InterPro" id="IPR003959">
    <property type="entry name" value="ATPase_AAA_core"/>
</dbReference>
<reference evidence="3 4" key="1">
    <citation type="submission" date="2020-11" db="EMBL/GenBank/DDBJ databases">
        <authorList>
            <person name="Kim M.K."/>
        </authorList>
    </citation>
    <scope>NUCLEOTIDE SEQUENCE [LARGE SCALE GENOMIC DNA]</scope>
    <source>
        <strain evidence="3 4">BT662</strain>
    </source>
</reference>
<evidence type="ECO:0000259" key="2">
    <source>
        <dbReference type="Pfam" id="PF13304"/>
    </source>
</evidence>
<dbReference type="Proteomes" id="UP000618931">
    <property type="component" value="Unassembled WGS sequence"/>
</dbReference>
<gene>
    <name evidence="3" type="ORF">I2H31_00075</name>
</gene>
<dbReference type="Pfam" id="PF13304">
    <property type="entry name" value="AAA_21"/>
    <property type="match status" value="1"/>
</dbReference>
<feature type="domain" description="ATPase AAA-type core" evidence="2">
    <location>
        <begin position="268"/>
        <end position="334"/>
    </location>
</feature>
<sequence>MKNAINTLRIQNFKSIKDVTMQPRRVNLIIGQPNVGKSNILEAMSLLGGMVYDRDDKLMKQMIRYQQSNQLFYDNLLHNTVSVTTNRDNCYLCTQPWRSTSAALFMNSEAQRVFEQRVSRVPLIRIGDASEPKPLTLEEWIEEVIRRDNREQKSMPDSAEYGWLEFDSDGKVSSRNSNGFRNASMSIIPYVSVRPYLFVKGSEVGKNYSLPYLAPPHGDNLKNIIQTYRGLREEVAEMFNKYGLKLLLRMVSNELEVVKEDGGLIYSYPYSSIADTLQRIIFYLAAIESNDDAVILLEEPEAHSYPVYVSMLGRRMVESRNNQFFVATHSPYLITEILEQMLPDEGQASELAIFVAYYEDYQTKVKQLSDEEVRAIRVDELDVFYNMSRFIPRPANG</sequence>
<dbReference type="SUPFAM" id="SSF52540">
    <property type="entry name" value="P-loop containing nucleoside triphosphate hydrolases"/>
    <property type="match status" value="1"/>
</dbReference>
<proteinExistence type="predicted"/>
<dbReference type="Pfam" id="PF13175">
    <property type="entry name" value="AAA_15"/>
    <property type="match status" value="1"/>
</dbReference>
<keyword evidence="4" id="KW-1185">Reference proteome</keyword>
<dbReference type="EMBL" id="JADQDM010000001">
    <property type="protein sequence ID" value="MBF9219484.1"/>
    <property type="molecule type" value="Genomic_DNA"/>
</dbReference>
<dbReference type="PANTHER" id="PTHR43581:SF4">
    <property type="entry name" value="ATP_GTP PHOSPHATASE"/>
    <property type="match status" value="1"/>
</dbReference>
<dbReference type="InterPro" id="IPR051396">
    <property type="entry name" value="Bact_Antivir_Def_Nuclease"/>
</dbReference>